<evidence type="ECO:0000313" key="1">
    <source>
        <dbReference type="EMBL" id="KAG7573966.1"/>
    </source>
</evidence>
<evidence type="ECO:0000313" key="2">
    <source>
        <dbReference type="Proteomes" id="UP000694251"/>
    </source>
</evidence>
<comment type="caution">
    <text evidence="1">The sequence shown here is derived from an EMBL/GenBank/DDBJ whole genome shotgun (WGS) entry which is preliminary data.</text>
</comment>
<dbReference type="NCBIfam" id="TIGR01638">
    <property type="entry name" value="Atha_cystat_rel"/>
    <property type="match status" value="1"/>
</dbReference>
<organism evidence="1 2">
    <name type="scientific">Arabidopsis suecica</name>
    <name type="common">Swedish thale-cress</name>
    <name type="synonym">Cardaminopsis suecica</name>
    <dbReference type="NCBI Taxonomy" id="45249"/>
    <lineage>
        <taxon>Eukaryota</taxon>
        <taxon>Viridiplantae</taxon>
        <taxon>Streptophyta</taxon>
        <taxon>Embryophyta</taxon>
        <taxon>Tracheophyta</taxon>
        <taxon>Spermatophyta</taxon>
        <taxon>Magnoliopsida</taxon>
        <taxon>eudicotyledons</taxon>
        <taxon>Gunneridae</taxon>
        <taxon>Pentapetalae</taxon>
        <taxon>rosids</taxon>
        <taxon>malvids</taxon>
        <taxon>Brassicales</taxon>
        <taxon>Brassicaceae</taxon>
        <taxon>Camelineae</taxon>
        <taxon>Arabidopsis</taxon>
    </lineage>
</organism>
<dbReference type="InterPro" id="IPR006525">
    <property type="entry name" value="Cystatin-related_pln"/>
</dbReference>
<keyword evidence="2" id="KW-1185">Reference proteome</keyword>
<dbReference type="PANTHER" id="PTHR31228:SF36">
    <property type="entry name" value="CYSTATIN_MONELLIN SUPERFAMILY PROTEIN"/>
    <property type="match status" value="1"/>
</dbReference>
<dbReference type="Proteomes" id="UP000694251">
    <property type="component" value="Chromosome 9"/>
</dbReference>
<dbReference type="OrthoDB" id="1625419at2759"/>
<name>A0A8T2APY0_ARASU</name>
<proteinExistence type="predicted"/>
<protein>
    <submittedName>
        <fullName evidence="1">Cystatin-related plant</fullName>
    </submittedName>
</protein>
<sequence>MGDDSDKTDSIGEDCGEDYVEDLADWIDWMEPVHLRYTDEDDVDGTRFYPFIRRREDEEPKISPEEEYLLMKKQVEESKGFDIDFTKFRCLFNYTPVDLDLENQFVFEPETTRGLLNRLSQTSLEKFNQKYTSNYEFVKVIKANYHFCAGIMFFITFQGKLLSDSKLFQAKLRFCGRLTGFISCELKPDKNAHYIEALEKDDPKKPRLTLEPSNV</sequence>
<reference evidence="1 2" key="1">
    <citation type="submission" date="2020-12" db="EMBL/GenBank/DDBJ databases">
        <title>Concerted genomic and epigenomic changes stabilize Arabidopsis allopolyploids.</title>
        <authorList>
            <person name="Chen Z."/>
        </authorList>
    </citation>
    <scope>NUCLEOTIDE SEQUENCE [LARGE SCALE GENOMIC DNA]</scope>
    <source>
        <strain evidence="1">As9502</strain>
        <tissue evidence="1">Leaf</tissue>
    </source>
</reference>
<dbReference type="PANTHER" id="PTHR31228">
    <property type="entry name" value="CYSTATIN/MONELLIN SUPERFAMILY PROTEIN"/>
    <property type="match status" value="1"/>
</dbReference>
<accession>A0A8T2APY0</accession>
<dbReference type="AlphaFoldDB" id="A0A8T2APY0"/>
<dbReference type="EMBL" id="JAEFBJ010000009">
    <property type="protein sequence ID" value="KAG7573966.1"/>
    <property type="molecule type" value="Genomic_DNA"/>
</dbReference>
<gene>
    <name evidence="1" type="ORF">ISN44_As09g021920</name>
</gene>